<dbReference type="InParanoid" id="D7DS44"/>
<dbReference type="EMBL" id="CP002057">
    <property type="protein sequence ID" value="ADI35954.1"/>
    <property type="molecule type" value="Genomic_DNA"/>
</dbReference>
<name>D7DS44_METV3</name>
<feature type="domain" description="HTH marR-type" evidence="1">
    <location>
        <begin position="12"/>
        <end position="62"/>
    </location>
</feature>
<organism evidence="2 3">
    <name type="scientific">Methanococcus voltae (strain ATCC BAA-1334 / A3)</name>
    <dbReference type="NCBI Taxonomy" id="456320"/>
    <lineage>
        <taxon>Archaea</taxon>
        <taxon>Methanobacteriati</taxon>
        <taxon>Methanobacteriota</taxon>
        <taxon>Methanomada group</taxon>
        <taxon>Methanococci</taxon>
        <taxon>Methanococcales</taxon>
        <taxon>Methanococcaceae</taxon>
        <taxon>Methanococcus</taxon>
    </lineage>
</organism>
<keyword evidence="3" id="KW-1185">Reference proteome</keyword>
<reference evidence="2 3" key="1">
    <citation type="submission" date="2010-05" db="EMBL/GenBank/DDBJ databases">
        <title>Complete sequence of Methanococcus voltae A3.</title>
        <authorList>
            <consortium name="US DOE Joint Genome Institute"/>
            <person name="Lucas S."/>
            <person name="Copeland A."/>
            <person name="Lapidus A."/>
            <person name="Cheng J.-F."/>
            <person name="Bruce D."/>
            <person name="Goodwin L."/>
            <person name="Pitluck S."/>
            <person name="Lowry S."/>
            <person name="Clum A."/>
            <person name="Land M."/>
            <person name="Hauser L."/>
            <person name="Kyrpides N."/>
            <person name="Mikhailova N."/>
            <person name="Whitman W.B."/>
            <person name="Woyke T."/>
        </authorList>
    </citation>
    <scope>NUCLEOTIDE SEQUENCE [LARGE SCALE GENOMIC DNA]</scope>
    <source>
        <strain evidence="3">ATCC BAA-1334 / A3</strain>
    </source>
</reference>
<dbReference type="KEGG" id="mvo:Mvol_0294"/>
<evidence type="ECO:0000313" key="3">
    <source>
        <dbReference type="Proteomes" id="UP000007722"/>
    </source>
</evidence>
<dbReference type="eggNOG" id="arCOG01057">
    <property type="taxonomic scope" value="Archaea"/>
</dbReference>
<protein>
    <submittedName>
        <fullName evidence="2">Transcriptional regulator, MarR family</fullName>
    </submittedName>
</protein>
<gene>
    <name evidence="2" type="ordered locus">Mvol_0294</name>
</gene>
<dbReference type="SUPFAM" id="SSF46785">
    <property type="entry name" value="Winged helix' DNA-binding domain"/>
    <property type="match status" value="1"/>
</dbReference>
<dbReference type="Proteomes" id="UP000007722">
    <property type="component" value="Chromosome"/>
</dbReference>
<sequence>MFKKLLNKKHTFSILKILYEAEEEPYFSEIQKISKIDKSTLSLLLTEMEKYELVSKREDNSDYILPKRYYKLTPKGIETYERYKHLLDIEKDFNKNKNNKNNNAKNNNNEMVNSNYSSNIQGDNTIITNSHDIVIKK</sequence>
<dbReference type="GO" id="GO:0003700">
    <property type="term" value="F:DNA-binding transcription factor activity"/>
    <property type="evidence" value="ECO:0007669"/>
    <property type="project" value="InterPro"/>
</dbReference>
<proteinExistence type="predicted"/>
<dbReference type="InterPro" id="IPR036390">
    <property type="entry name" value="WH_DNA-bd_sf"/>
</dbReference>
<evidence type="ECO:0000313" key="2">
    <source>
        <dbReference type="EMBL" id="ADI35954.1"/>
    </source>
</evidence>
<dbReference type="Pfam" id="PF01047">
    <property type="entry name" value="MarR"/>
    <property type="match status" value="1"/>
</dbReference>
<dbReference type="InterPro" id="IPR036388">
    <property type="entry name" value="WH-like_DNA-bd_sf"/>
</dbReference>
<evidence type="ECO:0000259" key="1">
    <source>
        <dbReference type="Pfam" id="PF01047"/>
    </source>
</evidence>
<dbReference type="STRING" id="456320.Mvol_0294"/>
<dbReference type="HOGENOM" id="CLU_153628_2_0_2"/>
<accession>D7DS44</accession>
<dbReference type="AlphaFoldDB" id="D7DS44"/>
<dbReference type="OrthoDB" id="62174at2157"/>
<dbReference type="Gene3D" id="1.10.10.10">
    <property type="entry name" value="Winged helix-like DNA-binding domain superfamily/Winged helix DNA-binding domain"/>
    <property type="match status" value="1"/>
</dbReference>
<dbReference type="InterPro" id="IPR000835">
    <property type="entry name" value="HTH_MarR-typ"/>
</dbReference>